<protein>
    <submittedName>
        <fullName evidence="5">Alpha/beta fold hydrolase</fullName>
    </submittedName>
</protein>
<name>A0ABR8WVQ4_9MICO</name>
<dbReference type="Pfam" id="PF08386">
    <property type="entry name" value="Abhydrolase_4"/>
    <property type="match status" value="1"/>
</dbReference>
<dbReference type="GO" id="GO:0016787">
    <property type="term" value="F:hydrolase activity"/>
    <property type="evidence" value="ECO:0007669"/>
    <property type="project" value="UniProtKB-KW"/>
</dbReference>
<dbReference type="Pfam" id="PF00561">
    <property type="entry name" value="Abhydrolase_1"/>
    <property type="match status" value="1"/>
</dbReference>
<proteinExistence type="predicted"/>
<feature type="signal peptide" evidence="2">
    <location>
        <begin position="1"/>
        <end position="26"/>
    </location>
</feature>
<comment type="caution">
    <text evidence="5">The sequence shown here is derived from an EMBL/GenBank/DDBJ whole genome shotgun (WGS) entry which is preliminary data.</text>
</comment>
<keyword evidence="2" id="KW-0732">Signal</keyword>
<feature type="chain" id="PRO_5047445827" evidence="2">
    <location>
        <begin position="27"/>
        <end position="549"/>
    </location>
</feature>
<feature type="region of interest" description="Disordered" evidence="1">
    <location>
        <begin position="269"/>
        <end position="311"/>
    </location>
</feature>
<accession>A0ABR8WVQ4</accession>
<feature type="domain" description="AB hydrolase-1" evidence="3">
    <location>
        <begin position="105"/>
        <end position="236"/>
    </location>
</feature>
<evidence type="ECO:0000256" key="1">
    <source>
        <dbReference type="SAM" id="MobiDB-lite"/>
    </source>
</evidence>
<feature type="domain" description="Peptidase S33 tripeptidyl aminopeptidase-like C-terminal" evidence="4">
    <location>
        <begin position="381"/>
        <end position="468"/>
    </location>
</feature>
<evidence type="ECO:0000313" key="6">
    <source>
        <dbReference type="Proteomes" id="UP000651517"/>
    </source>
</evidence>
<dbReference type="InterPro" id="IPR013595">
    <property type="entry name" value="Pept_S33_TAP-like_C"/>
</dbReference>
<keyword evidence="6" id="KW-1185">Reference proteome</keyword>
<keyword evidence="5" id="KW-0378">Hydrolase</keyword>
<sequence length="549" mass="61127">MVAAAAVACIAAGGLSPLTSPAPAQAATDVPDVAKLAGKLSEQKLTWGECSDGSSEKSATTECAMVEVPRDWKDPENGKTWKFEVSYNKLNDTKDSRYKGIIMGNPGGPGGEGLWMANHLAKALPDLNPYYNFVGFNPRGIDRESRATCEYSVDPNDKSPFAEVKAIGRDCAGDPDVKTISTEQTTYDMDFVRHLLGEEKLNFFGYSYGTWMGTWYSNVFHSKAGLMTLDSALDTTQATYQHDKEFEPWAFERKRELWNEPYYKRLTSKEGVTEESTNEEEAPPAADASEKEQESFLKEEEKASSSIVSETAGEQLDDLRKLKSLASQQDSVDKKKTLTDMSYMVRCNDGQYTQGEEYWKKWTEKVKKEIGEKNPYFLPAVQCLNWKTQTKMAKADPETYPQTIVIQAELDANTVWEHGRATGVGLPNTRFIAVDNEGAHGIFPYGTEEVDRKVVNFYMKGKLPKKDISVAQGKPRPGEDVTYEYWKPLNKKANHYGELVSDPWQKAGTPTIVPVPVEGAEVVRSAEMNAAFRAWVANNYGEAGLDLIS</sequence>
<dbReference type="SUPFAM" id="SSF53474">
    <property type="entry name" value="alpha/beta-Hydrolases"/>
    <property type="match status" value="1"/>
</dbReference>
<dbReference type="Gene3D" id="3.40.50.1820">
    <property type="entry name" value="alpha/beta hydrolase"/>
    <property type="match status" value="1"/>
</dbReference>
<organism evidence="5 6">
    <name type="scientific">Brevibacterium gallinarum</name>
    <dbReference type="NCBI Taxonomy" id="2762220"/>
    <lineage>
        <taxon>Bacteria</taxon>
        <taxon>Bacillati</taxon>
        <taxon>Actinomycetota</taxon>
        <taxon>Actinomycetes</taxon>
        <taxon>Micrococcales</taxon>
        <taxon>Brevibacteriaceae</taxon>
        <taxon>Brevibacterium</taxon>
    </lineage>
</organism>
<dbReference type="EMBL" id="JACSPY010000009">
    <property type="protein sequence ID" value="MBD8021143.1"/>
    <property type="molecule type" value="Genomic_DNA"/>
</dbReference>
<dbReference type="InterPro" id="IPR029058">
    <property type="entry name" value="AB_hydrolase_fold"/>
</dbReference>
<feature type="compositionally biased region" description="Basic and acidic residues" evidence="1">
    <location>
        <begin position="288"/>
        <end position="303"/>
    </location>
</feature>
<dbReference type="InterPro" id="IPR000073">
    <property type="entry name" value="AB_hydrolase_1"/>
</dbReference>
<dbReference type="Proteomes" id="UP000651517">
    <property type="component" value="Unassembled WGS sequence"/>
</dbReference>
<reference evidence="5 6" key="1">
    <citation type="submission" date="2020-08" db="EMBL/GenBank/DDBJ databases">
        <title>A Genomic Blueprint of the Chicken Gut Microbiome.</title>
        <authorList>
            <person name="Gilroy R."/>
            <person name="Ravi A."/>
            <person name="Getino M."/>
            <person name="Pursley I."/>
            <person name="Horton D.L."/>
            <person name="Alikhan N.-F."/>
            <person name="Baker D."/>
            <person name="Gharbi K."/>
            <person name="Hall N."/>
            <person name="Watson M."/>
            <person name="Adriaenssens E.M."/>
            <person name="Foster-Nyarko E."/>
            <person name="Jarju S."/>
            <person name="Secka A."/>
            <person name="Antonio M."/>
            <person name="Oren A."/>
            <person name="Chaudhuri R."/>
            <person name="La Ragione R.M."/>
            <person name="Hildebrand F."/>
            <person name="Pallen M.J."/>
        </authorList>
    </citation>
    <scope>NUCLEOTIDE SEQUENCE [LARGE SCALE GENOMIC DNA]</scope>
    <source>
        <strain evidence="5 6">Re57</strain>
    </source>
</reference>
<evidence type="ECO:0000313" key="5">
    <source>
        <dbReference type="EMBL" id="MBD8021143.1"/>
    </source>
</evidence>
<gene>
    <name evidence="5" type="ORF">H9634_10165</name>
</gene>
<evidence type="ECO:0000259" key="3">
    <source>
        <dbReference type="Pfam" id="PF00561"/>
    </source>
</evidence>
<evidence type="ECO:0000256" key="2">
    <source>
        <dbReference type="SAM" id="SignalP"/>
    </source>
</evidence>
<evidence type="ECO:0000259" key="4">
    <source>
        <dbReference type="Pfam" id="PF08386"/>
    </source>
</evidence>